<reference evidence="2 3" key="1">
    <citation type="submission" date="2019-05" db="EMBL/GenBank/DDBJ databases">
        <title>Kocuria coralli sp. nov., a novel actinobacterium isolated from coral reef seawater.</title>
        <authorList>
            <person name="Li J."/>
        </authorList>
    </citation>
    <scope>NUCLEOTIDE SEQUENCE [LARGE SCALE GENOMIC DNA]</scope>
    <source>
        <strain evidence="2 3">SCSIO 13007</strain>
    </source>
</reference>
<comment type="caution">
    <text evidence="2">The sequence shown here is derived from an EMBL/GenBank/DDBJ whole genome shotgun (WGS) entry which is preliminary data.</text>
</comment>
<evidence type="ECO:0000313" key="2">
    <source>
        <dbReference type="EMBL" id="KAA9394171.1"/>
    </source>
</evidence>
<feature type="region of interest" description="Disordered" evidence="1">
    <location>
        <begin position="77"/>
        <end position="110"/>
    </location>
</feature>
<feature type="compositionally biased region" description="Low complexity" evidence="1">
    <location>
        <begin position="95"/>
        <end position="104"/>
    </location>
</feature>
<dbReference type="RefSeq" id="WP_158033904.1">
    <property type="nucleotide sequence ID" value="NZ_ML708617.1"/>
</dbReference>
<feature type="region of interest" description="Disordered" evidence="1">
    <location>
        <begin position="317"/>
        <end position="401"/>
    </location>
</feature>
<evidence type="ECO:0000256" key="1">
    <source>
        <dbReference type="SAM" id="MobiDB-lite"/>
    </source>
</evidence>
<feature type="region of interest" description="Disordered" evidence="1">
    <location>
        <begin position="160"/>
        <end position="207"/>
    </location>
</feature>
<evidence type="ECO:0000313" key="3">
    <source>
        <dbReference type="Proteomes" id="UP000325957"/>
    </source>
</evidence>
<feature type="compositionally biased region" description="Low complexity" evidence="1">
    <location>
        <begin position="390"/>
        <end position="401"/>
    </location>
</feature>
<dbReference type="AlphaFoldDB" id="A0A5J5KZP2"/>
<dbReference type="OrthoDB" id="9929504at2"/>
<dbReference type="Proteomes" id="UP000325957">
    <property type="component" value="Unassembled WGS sequence"/>
</dbReference>
<feature type="compositionally biased region" description="Basic and acidic residues" evidence="1">
    <location>
        <begin position="176"/>
        <end position="187"/>
    </location>
</feature>
<dbReference type="EMBL" id="SZWF01000009">
    <property type="protein sequence ID" value="KAA9394171.1"/>
    <property type="molecule type" value="Genomic_DNA"/>
</dbReference>
<gene>
    <name evidence="2" type="ORF">FCK90_08630</name>
</gene>
<protein>
    <submittedName>
        <fullName evidence="2">Uncharacterized protein</fullName>
    </submittedName>
</protein>
<accession>A0A5J5KZP2</accession>
<organism evidence="2 3">
    <name type="scientific">Kocuria coralli</name>
    <dbReference type="NCBI Taxonomy" id="1461025"/>
    <lineage>
        <taxon>Bacteria</taxon>
        <taxon>Bacillati</taxon>
        <taxon>Actinomycetota</taxon>
        <taxon>Actinomycetes</taxon>
        <taxon>Micrococcales</taxon>
        <taxon>Micrococcaceae</taxon>
        <taxon>Kocuria</taxon>
    </lineage>
</organism>
<sequence>MSEDIANIDADIEALFAALELAGVVADRARRDAARLAKYVSNHAPRTRQEWEKRAQLRDADGNELGWLDTSQAKRISLEDASGGSDRGLNPTPAPAQEAAPAPDAQREKPAGELVEIQGQFFEVTQGKEQGTPEQVRPISVEEAQARIQAHRPDLNARLVGEQDPRLEITAQGKEAGTDTERIRAVKEPAQQSQQPEQVKETQQPAAMRDRAWMAGVVAMTDSWERPGADHDGVRIQRPEISRQDASVVLSPTGSKDTGVNVQLHRVDGTVHVRDQEGQQISSIGAGRLLGTTSERARQLISDAGDAMKAGATAFDARAPQQATAKTATGPVGATGAEHTVTGPGAWSPGPQQGPGQSAAEAFGGGAPRATGSTKRAEPVGAPDTAEVVASSRMAGASASR</sequence>
<feature type="compositionally biased region" description="Polar residues" evidence="1">
    <location>
        <begin position="190"/>
        <end position="205"/>
    </location>
</feature>
<name>A0A5J5KZP2_9MICC</name>
<keyword evidence="3" id="KW-1185">Reference proteome</keyword>
<proteinExistence type="predicted"/>